<protein>
    <recommendedName>
        <fullName evidence="3">GNAT family N-acetyltransferase</fullName>
    </recommendedName>
</protein>
<keyword evidence="2" id="KW-1185">Reference proteome</keyword>
<dbReference type="EMBL" id="JBHSMF010000003">
    <property type="protein sequence ID" value="MFC5496785.1"/>
    <property type="molecule type" value="Genomic_DNA"/>
</dbReference>
<evidence type="ECO:0000313" key="1">
    <source>
        <dbReference type="EMBL" id="MFC5496785.1"/>
    </source>
</evidence>
<proteinExistence type="predicted"/>
<dbReference type="RefSeq" id="WP_376848820.1">
    <property type="nucleotide sequence ID" value="NZ_JBHSMF010000003.1"/>
</dbReference>
<reference evidence="2" key="1">
    <citation type="journal article" date="2019" name="Int. J. Syst. Evol. Microbiol.">
        <title>The Global Catalogue of Microorganisms (GCM) 10K type strain sequencing project: providing services to taxonomists for standard genome sequencing and annotation.</title>
        <authorList>
            <consortium name="The Broad Institute Genomics Platform"/>
            <consortium name="The Broad Institute Genome Sequencing Center for Infectious Disease"/>
            <person name="Wu L."/>
            <person name="Ma J."/>
        </authorList>
    </citation>
    <scope>NUCLEOTIDE SEQUENCE [LARGE SCALE GENOMIC DNA]</scope>
    <source>
        <strain evidence="2">CCUG 57401</strain>
    </source>
</reference>
<gene>
    <name evidence="1" type="ORF">ACFPOE_04490</name>
</gene>
<accession>A0ABW0N8H2</accession>
<organism evidence="1 2">
    <name type="scientific">Caenimonas terrae</name>
    <dbReference type="NCBI Taxonomy" id="696074"/>
    <lineage>
        <taxon>Bacteria</taxon>
        <taxon>Pseudomonadati</taxon>
        <taxon>Pseudomonadota</taxon>
        <taxon>Betaproteobacteria</taxon>
        <taxon>Burkholderiales</taxon>
        <taxon>Comamonadaceae</taxon>
        <taxon>Caenimonas</taxon>
    </lineage>
</organism>
<dbReference type="Proteomes" id="UP001596037">
    <property type="component" value="Unassembled WGS sequence"/>
</dbReference>
<evidence type="ECO:0000313" key="2">
    <source>
        <dbReference type="Proteomes" id="UP001596037"/>
    </source>
</evidence>
<name>A0ABW0N8H2_9BURK</name>
<evidence type="ECO:0008006" key="3">
    <source>
        <dbReference type="Google" id="ProtNLM"/>
    </source>
</evidence>
<sequence length="148" mass="16229">MGNLRFRRLDPSAPADLLEWQLVFRGTPSFVYATQGRSPTDADAERIMRTMPVGRAQEDIFAFAIELGGVLRGGASLEGVVDAENGRFAALWGRPGFRELYRRGLPWLVGPAIVGAKDLSSNRSVNTDARSRPAVSPRRSFVAGQLRL</sequence>
<comment type="caution">
    <text evidence="1">The sequence shown here is derived from an EMBL/GenBank/DDBJ whole genome shotgun (WGS) entry which is preliminary data.</text>
</comment>